<evidence type="ECO:0000259" key="1">
    <source>
        <dbReference type="Pfam" id="PF13443"/>
    </source>
</evidence>
<dbReference type="AlphaFoldDB" id="A0A174FT67"/>
<evidence type="ECO:0000313" key="2">
    <source>
        <dbReference type="EMBL" id="CUO52036.1"/>
    </source>
</evidence>
<evidence type="ECO:0000313" key="3">
    <source>
        <dbReference type="Proteomes" id="UP000095651"/>
    </source>
</evidence>
<dbReference type="Pfam" id="PF13443">
    <property type="entry name" value="HTH_26"/>
    <property type="match status" value="1"/>
</dbReference>
<dbReference type="SUPFAM" id="SSF47413">
    <property type="entry name" value="lambda repressor-like DNA-binding domains"/>
    <property type="match status" value="1"/>
</dbReference>
<protein>
    <submittedName>
        <fullName evidence="2">Predicted transcriptional regulator</fullName>
    </submittedName>
</protein>
<reference evidence="2 3" key="1">
    <citation type="submission" date="2015-09" db="EMBL/GenBank/DDBJ databases">
        <authorList>
            <consortium name="Pathogen Informatics"/>
        </authorList>
    </citation>
    <scope>NUCLEOTIDE SEQUENCE [LARGE SCALE GENOMIC DNA]</scope>
    <source>
        <strain evidence="2 3">2789STDY5608850</strain>
    </source>
</reference>
<proteinExistence type="predicted"/>
<feature type="domain" description="HTH cro/C1-type" evidence="1">
    <location>
        <begin position="9"/>
        <end position="68"/>
    </location>
</feature>
<dbReference type="InterPro" id="IPR001387">
    <property type="entry name" value="Cro/C1-type_HTH"/>
</dbReference>
<dbReference type="Proteomes" id="UP000095651">
    <property type="component" value="Unassembled WGS sequence"/>
</dbReference>
<dbReference type="GO" id="GO:0003677">
    <property type="term" value="F:DNA binding"/>
    <property type="evidence" value="ECO:0007669"/>
    <property type="project" value="InterPro"/>
</dbReference>
<name>A0A174FT67_9FIRM</name>
<gene>
    <name evidence="2" type="ORF">ERS852407_03083</name>
</gene>
<organism evidence="2 3">
    <name type="scientific">Hungatella hathewayi</name>
    <dbReference type="NCBI Taxonomy" id="154046"/>
    <lineage>
        <taxon>Bacteria</taxon>
        <taxon>Bacillati</taxon>
        <taxon>Bacillota</taxon>
        <taxon>Clostridia</taxon>
        <taxon>Lachnospirales</taxon>
        <taxon>Lachnospiraceae</taxon>
        <taxon>Hungatella</taxon>
    </lineage>
</organism>
<sequence length="74" mass="8335">MKMIVSYAKLWKLLIDRRIKKTDLKAAAEISPGTYAKLNRDQYVSMDVIGRICGVLGCDVGDIMEILPEQDMSD</sequence>
<dbReference type="InterPro" id="IPR010982">
    <property type="entry name" value="Lambda_DNA-bd_dom_sf"/>
</dbReference>
<dbReference type="EMBL" id="CYZE01000007">
    <property type="protein sequence ID" value="CUO52036.1"/>
    <property type="molecule type" value="Genomic_DNA"/>
</dbReference>
<accession>A0A174FT67</accession>